<comment type="caution">
    <text evidence="2">The sequence shown here is derived from an EMBL/GenBank/DDBJ whole genome shotgun (WGS) entry which is preliminary data.</text>
</comment>
<evidence type="ECO:0000313" key="2">
    <source>
        <dbReference type="EMBL" id="KAA1102529.1"/>
    </source>
</evidence>
<dbReference type="EMBL" id="VDEP01000337">
    <property type="protein sequence ID" value="KAA1102529.1"/>
    <property type="molecule type" value="Genomic_DNA"/>
</dbReference>
<protein>
    <recommendedName>
        <fullName evidence="4">Secreted protein</fullName>
    </recommendedName>
</protein>
<evidence type="ECO:0000256" key="1">
    <source>
        <dbReference type="SAM" id="SignalP"/>
    </source>
</evidence>
<evidence type="ECO:0000313" key="3">
    <source>
        <dbReference type="Proteomes" id="UP000325313"/>
    </source>
</evidence>
<organism evidence="2 3">
    <name type="scientific">Puccinia graminis f. sp. tritici</name>
    <dbReference type="NCBI Taxonomy" id="56615"/>
    <lineage>
        <taxon>Eukaryota</taxon>
        <taxon>Fungi</taxon>
        <taxon>Dikarya</taxon>
        <taxon>Basidiomycota</taxon>
        <taxon>Pucciniomycotina</taxon>
        <taxon>Pucciniomycetes</taxon>
        <taxon>Pucciniales</taxon>
        <taxon>Pucciniaceae</taxon>
        <taxon>Puccinia</taxon>
    </lineage>
</organism>
<reference evidence="2 3" key="1">
    <citation type="submission" date="2019-05" db="EMBL/GenBank/DDBJ databases">
        <title>Emergence of the Ug99 lineage of the wheat stem rust pathogen through somatic hybridization.</title>
        <authorList>
            <person name="Li F."/>
            <person name="Upadhyaya N.M."/>
            <person name="Sperschneider J."/>
            <person name="Matny O."/>
            <person name="Nguyen-Phuc H."/>
            <person name="Mago R."/>
            <person name="Raley C."/>
            <person name="Miller M.E."/>
            <person name="Silverstein K.A.T."/>
            <person name="Henningsen E."/>
            <person name="Hirsch C.D."/>
            <person name="Visser B."/>
            <person name="Pretorius Z.A."/>
            <person name="Steffenson B.J."/>
            <person name="Schwessinger B."/>
            <person name="Dodds P.N."/>
            <person name="Figueroa M."/>
        </authorList>
    </citation>
    <scope>NUCLEOTIDE SEQUENCE [LARGE SCALE GENOMIC DNA]</scope>
    <source>
        <strain evidence="2 3">Ug99</strain>
    </source>
</reference>
<feature type="signal peptide" evidence="1">
    <location>
        <begin position="1"/>
        <end position="23"/>
    </location>
</feature>
<proteinExistence type="predicted"/>
<dbReference type="AlphaFoldDB" id="A0A5B0PRB2"/>
<keyword evidence="1" id="KW-0732">Signal</keyword>
<sequence length="71" mass="7842">MWAIGLYNSLVILLIGTFKLAGSTPMPYSHFNCRSAPRAIQEKCCYKGHYTSAGKYGQSIMISVTGIRILI</sequence>
<gene>
    <name evidence="2" type="ORF">PGTUg99_008682</name>
</gene>
<feature type="chain" id="PRO_5022812313" description="Secreted protein" evidence="1">
    <location>
        <begin position="24"/>
        <end position="71"/>
    </location>
</feature>
<name>A0A5B0PRB2_PUCGR</name>
<evidence type="ECO:0008006" key="4">
    <source>
        <dbReference type="Google" id="ProtNLM"/>
    </source>
</evidence>
<dbReference type="Proteomes" id="UP000325313">
    <property type="component" value="Unassembled WGS sequence"/>
</dbReference>
<accession>A0A5B0PRB2</accession>